<dbReference type="AlphaFoldDB" id="A0A5A7NY42"/>
<accession>A0A5A7NY42</accession>
<dbReference type="Proteomes" id="UP000325081">
    <property type="component" value="Unassembled WGS sequence"/>
</dbReference>
<evidence type="ECO:0000313" key="2">
    <source>
        <dbReference type="Proteomes" id="UP000325081"/>
    </source>
</evidence>
<dbReference type="GO" id="GO:0016874">
    <property type="term" value="F:ligase activity"/>
    <property type="evidence" value="ECO:0007669"/>
    <property type="project" value="UniProtKB-KW"/>
</dbReference>
<dbReference type="EMBL" id="BKCP01000003">
    <property type="protein sequence ID" value="GER25429.1"/>
    <property type="molecule type" value="Genomic_DNA"/>
</dbReference>
<sequence>MPQLCVPRDQTVLGTGIEDRLHEPQTGPRDENCEQLDLHVPAFQCLPWVISPSPSNNGSCLKIEYQQHPQPIEAPEDVPECSLLDKSGRMWGRSISTPGDLTFNRDINRRNNIIQETKLFTGRGYKKLACVFINVVIENVIELQGHVVIYVAQTLWGKAQVSGLTPYEKIKAYIQKLTPLEIGVVAVGQADLGPLPQVGAPGGVIFEKLEAEAAEDAGVEAVGGGGRRLESHLGVGEVEDEVLPLVPDVVVLEAEEEAEPVEEVHGVAPRVERRLAEVAGGAEGGGGGAHLGVAEGRVVGEARIAAGVERLPAARGVHGRGPGSGVAADSWHKSEFPAGFFEGCQNLRNFRED</sequence>
<keyword evidence="2" id="KW-1185">Reference proteome</keyword>
<reference evidence="2" key="1">
    <citation type="journal article" date="2019" name="Curr. Biol.">
        <title>Genome Sequence of Striga asiatica Provides Insight into the Evolution of Plant Parasitism.</title>
        <authorList>
            <person name="Yoshida S."/>
            <person name="Kim S."/>
            <person name="Wafula E.K."/>
            <person name="Tanskanen J."/>
            <person name="Kim Y.M."/>
            <person name="Honaas L."/>
            <person name="Yang Z."/>
            <person name="Spallek T."/>
            <person name="Conn C.E."/>
            <person name="Ichihashi Y."/>
            <person name="Cheong K."/>
            <person name="Cui S."/>
            <person name="Der J.P."/>
            <person name="Gundlach H."/>
            <person name="Jiao Y."/>
            <person name="Hori C."/>
            <person name="Ishida J.K."/>
            <person name="Kasahara H."/>
            <person name="Kiba T."/>
            <person name="Kim M.S."/>
            <person name="Koo N."/>
            <person name="Laohavisit A."/>
            <person name="Lee Y.H."/>
            <person name="Lumba S."/>
            <person name="McCourt P."/>
            <person name="Mortimer J.C."/>
            <person name="Mutuku J.M."/>
            <person name="Nomura T."/>
            <person name="Sasaki-Sekimoto Y."/>
            <person name="Seto Y."/>
            <person name="Wang Y."/>
            <person name="Wakatake T."/>
            <person name="Sakakibara H."/>
            <person name="Demura T."/>
            <person name="Yamaguchi S."/>
            <person name="Yoneyama K."/>
            <person name="Manabe R.I."/>
            <person name="Nelson D.C."/>
            <person name="Schulman A.H."/>
            <person name="Timko M.P."/>
            <person name="dePamphilis C.W."/>
            <person name="Choi D."/>
            <person name="Shirasu K."/>
        </authorList>
    </citation>
    <scope>NUCLEOTIDE SEQUENCE [LARGE SCALE GENOMIC DNA]</scope>
    <source>
        <strain evidence="2">cv. UVA1</strain>
    </source>
</reference>
<comment type="caution">
    <text evidence="1">The sequence shown here is derived from an EMBL/GenBank/DDBJ whole genome shotgun (WGS) entry which is preliminary data.</text>
</comment>
<name>A0A5A7NY42_STRAF</name>
<organism evidence="1 2">
    <name type="scientific">Striga asiatica</name>
    <name type="common">Asiatic witchweed</name>
    <name type="synonym">Buchnera asiatica</name>
    <dbReference type="NCBI Taxonomy" id="4170"/>
    <lineage>
        <taxon>Eukaryota</taxon>
        <taxon>Viridiplantae</taxon>
        <taxon>Streptophyta</taxon>
        <taxon>Embryophyta</taxon>
        <taxon>Tracheophyta</taxon>
        <taxon>Spermatophyta</taxon>
        <taxon>Magnoliopsida</taxon>
        <taxon>eudicotyledons</taxon>
        <taxon>Gunneridae</taxon>
        <taxon>Pentapetalae</taxon>
        <taxon>asterids</taxon>
        <taxon>lamiids</taxon>
        <taxon>Lamiales</taxon>
        <taxon>Orobanchaceae</taxon>
        <taxon>Buchnereae</taxon>
        <taxon>Striga</taxon>
    </lineage>
</organism>
<keyword evidence="1" id="KW-0436">Ligase</keyword>
<evidence type="ECO:0000313" key="1">
    <source>
        <dbReference type="EMBL" id="GER25429.1"/>
    </source>
</evidence>
<protein>
    <submittedName>
        <fullName evidence="1">Leucine--tRNA ligase</fullName>
    </submittedName>
</protein>
<proteinExistence type="predicted"/>
<gene>
    <name evidence="1" type="ORF">STAS_01017</name>
</gene>